<proteinExistence type="predicted"/>
<dbReference type="AlphaFoldDB" id="A0A1I6FHC9"/>
<gene>
    <name evidence="1" type="ORF">SAMN04488564_118151</name>
</gene>
<keyword evidence="2" id="KW-1185">Reference proteome</keyword>
<dbReference type="EMBL" id="FOYL01000018">
    <property type="protein sequence ID" value="SFR29350.1"/>
    <property type="molecule type" value="Genomic_DNA"/>
</dbReference>
<evidence type="ECO:0000313" key="2">
    <source>
        <dbReference type="Proteomes" id="UP000198583"/>
    </source>
</evidence>
<evidence type="ECO:0000313" key="1">
    <source>
        <dbReference type="EMBL" id="SFR29350.1"/>
    </source>
</evidence>
<dbReference type="Proteomes" id="UP000198583">
    <property type="component" value="Unassembled WGS sequence"/>
</dbReference>
<organism evidence="1 2">
    <name type="scientific">Lentzea waywayandensis</name>
    <dbReference type="NCBI Taxonomy" id="84724"/>
    <lineage>
        <taxon>Bacteria</taxon>
        <taxon>Bacillati</taxon>
        <taxon>Actinomycetota</taxon>
        <taxon>Actinomycetes</taxon>
        <taxon>Pseudonocardiales</taxon>
        <taxon>Pseudonocardiaceae</taxon>
        <taxon>Lentzea</taxon>
    </lineage>
</organism>
<protein>
    <submittedName>
        <fullName evidence="1">Uncharacterized protein</fullName>
    </submittedName>
</protein>
<sequence length="117" mass="13581">MLMPNDKWPPSWFQDFPPVWMKDDVKEVFRYVAPGQLYARENNETCHFVWVYFHDGQPAEPIGDDVDSAAWILIERGYLTEAEKTTLGRDCGEDFTAARLVFTPAGTQLHEQLTREE</sequence>
<dbReference type="STRING" id="84724.SAMN04488564_118151"/>
<name>A0A1I6FHC9_9PSEU</name>
<accession>A0A1I6FHC9</accession>
<reference evidence="2" key="1">
    <citation type="submission" date="2016-10" db="EMBL/GenBank/DDBJ databases">
        <authorList>
            <person name="Varghese N."/>
            <person name="Submissions S."/>
        </authorList>
    </citation>
    <scope>NUCLEOTIDE SEQUENCE [LARGE SCALE GENOMIC DNA]</scope>
    <source>
        <strain evidence="2">DSM 44232</strain>
    </source>
</reference>